<dbReference type="PANTHER" id="PTHR12433">
    <property type="entry name" value="MEDIATOR OF RNA POLYMERASE II TRANSCRIPTION SUBUNIT 25"/>
    <property type="match status" value="1"/>
</dbReference>
<evidence type="ECO:0000313" key="5">
    <source>
        <dbReference type="EMBL" id="KAE9608099.1"/>
    </source>
</evidence>
<reference evidence="5" key="2">
    <citation type="journal article" date="2020" name="Nat. Commun.">
        <title>High-quality genome sequence of white lupin provides insight into soil exploration and seed quality.</title>
        <authorList>
            <person name="Hufnagel B."/>
            <person name="Marques A."/>
            <person name="Soriano A."/>
            <person name="Marques L."/>
            <person name="Divol F."/>
            <person name="Doumas P."/>
            <person name="Sallet E."/>
            <person name="Mancinotti D."/>
            <person name="Carrere S."/>
            <person name="Marande W."/>
            <person name="Arribat S."/>
            <person name="Keller J."/>
            <person name="Huneau C."/>
            <person name="Blein T."/>
            <person name="Aime D."/>
            <person name="Laguerre M."/>
            <person name="Taylor J."/>
            <person name="Schubert V."/>
            <person name="Nelson M."/>
            <person name="Geu-Flores F."/>
            <person name="Crespi M."/>
            <person name="Gallardo K."/>
            <person name="Delaux P.M."/>
            <person name="Salse J."/>
            <person name="Berges H."/>
            <person name="Guyot R."/>
            <person name="Gouzy J."/>
            <person name="Peret B."/>
        </authorList>
    </citation>
    <scope>NUCLEOTIDE SEQUENCE</scope>
    <source>
        <tissue evidence="5">Leaves</tissue>
    </source>
</reference>
<gene>
    <name evidence="4" type="ORF">Lalb_Chr00c63g0413851</name>
    <name evidence="5" type="ORF">Lalb_Chr08g0231921</name>
</gene>
<protein>
    <recommendedName>
        <fullName evidence="2">Mediator of RNA polymerase II transcription subunit 25</fullName>
    </recommendedName>
</protein>
<comment type="similarity">
    <text evidence="1">Belongs to the Mediator complex subunit 25 family.</text>
</comment>
<dbReference type="OrthoDB" id="1742807at2759"/>
<proteinExistence type="inferred from homology"/>
<dbReference type="EMBL" id="WOCE01000088">
    <property type="protein sequence ID" value="KAE9584074.1"/>
    <property type="molecule type" value="Genomic_DNA"/>
</dbReference>
<feature type="domain" description="Mediator of RNA polymerase II transcription subunit 25 von Willebrand factor type A" evidence="3">
    <location>
        <begin position="14"/>
        <end position="88"/>
    </location>
</feature>
<evidence type="ECO:0000256" key="1">
    <source>
        <dbReference type="ARBA" id="ARBA00009102"/>
    </source>
</evidence>
<dbReference type="AlphaFoldDB" id="A0A6A4Q3C0"/>
<dbReference type="GO" id="GO:0005667">
    <property type="term" value="C:transcription regulator complex"/>
    <property type="evidence" value="ECO:0007669"/>
    <property type="project" value="TreeGrafter"/>
</dbReference>
<evidence type="ECO:0000256" key="2">
    <source>
        <dbReference type="ARBA" id="ARBA00019694"/>
    </source>
</evidence>
<dbReference type="PANTHER" id="PTHR12433:SF12">
    <property type="entry name" value="MEDIATOR OF RNA POLYMERASE II TRANSCRIPTION SUBUNIT 25"/>
    <property type="match status" value="1"/>
</dbReference>
<sequence>MILLCCLCVGFDLQSINWTRDVDTFLGTLSCLAFNGDNLSQYAMAEGLAEALMMYTKPFNGSSSTEDYYDGEKHCILVAAGNPVPLKMLVTVPMVRDGKLVLGRLQQNIEADFLQVTQLFSQVISSYIYLL</sequence>
<organism evidence="5 6">
    <name type="scientific">Lupinus albus</name>
    <name type="common">White lupine</name>
    <name type="synonym">Lupinus termis</name>
    <dbReference type="NCBI Taxonomy" id="3870"/>
    <lineage>
        <taxon>Eukaryota</taxon>
        <taxon>Viridiplantae</taxon>
        <taxon>Streptophyta</taxon>
        <taxon>Embryophyta</taxon>
        <taxon>Tracheophyta</taxon>
        <taxon>Spermatophyta</taxon>
        <taxon>Magnoliopsida</taxon>
        <taxon>eudicotyledons</taxon>
        <taxon>Gunneridae</taxon>
        <taxon>Pentapetalae</taxon>
        <taxon>rosids</taxon>
        <taxon>fabids</taxon>
        <taxon>Fabales</taxon>
        <taxon>Fabaceae</taxon>
        <taxon>Papilionoideae</taxon>
        <taxon>50 kb inversion clade</taxon>
        <taxon>genistoids sensu lato</taxon>
        <taxon>core genistoids</taxon>
        <taxon>Genisteae</taxon>
        <taxon>Lupinus</taxon>
    </lineage>
</organism>
<comment type="caution">
    <text evidence="5">The sequence shown here is derived from an EMBL/GenBank/DDBJ whole genome shotgun (WGS) entry which is preliminary data.</text>
</comment>
<name>A0A6A4Q3C0_LUPAL</name>
<dbReference type="InterPro" id="IPR021419">
    <property type="entry name" value="Mediator_Med25_VWA"/>
</dbReference>
<evidence type="ECO:0000313" key="6">
    <source>
        <dbReference type="Proteomes" id="UP000447434"/>
    </source>
</evidence>
<evidence type="ECO:0000259" key="3">
    <source>
        <dbReference type="Pfam" id="PF11265"/>
    </source>
</evidence>
<dbReference type="GO" id="GO:0045944">
    <property type="term" value="P:positive regulation of transcription by RNA polymerase II"/>
    <property type="evidence" value="ECO:0007669"/>
    <property type="project" value="TreeGrafter"/>
</dbReference>
<dbReference type="GO" id="GO:0016592">
    <property type="term" value="C:mediator complex"/>
    <property type="evidence" value="ECO:0007669"/>
    <property type="project" value="TreeGrafter"/>
</dbReference>
<dbReference type="Proteomes" id="UP000447434">
    <property type="component" value="Chromosome 8"/>
</dbReference>
<keyword evidence="6" id="KW-1185">Reference proteome</keyword>
<dbReference type="Pfam" id="PF11265">
    <property type="entry name" value="Med25_VWA"/>
    <property type="match status" value="1"/>
</dbReference>
<accession>A0A6A4Q3C0</accession>
<dbReference type="EMBL" id="WOCE01000008">
    <property type="protein sequence ID" value="KAE9608099.1"/>
    <property type="molecule type" value="Genomic_DNA"/>
</dbReference>
<evidence type="ECO:0000313" key="4">
    <source>
        <dbReference type="EMBL" id="KAE9584074.1"/>
    </source>
</evidence>
<reference evidence="6" key="1">
    <citation type="journal article" date="2020" name="Nat. Commun.">
        <title>Genome sequence of the cluster root forming white lupin.</title>
        <authorList>
            <person name="Hufnagel B."/>
            <person name="Marques A."/>
            <person name="Soriano A."/>
            <person name="Marques L."/>
            <person name="Divol F."/>
            <person name="Doumas P."/>
            <person name="Sallet E."/>
            <person name="Mancinotti D."/>
            <person name="Carrere S."/>
            <person name="Marande W."/>
            <person name="Arribat S."/>
            <person name="Keller J."/>
            <person name="Huneau C."/>
            <person name="Blein T."/>
            <person name="Aime D."/>
            <person name="Laguerre M."/>
            <person name="Taylor J."/>
            <person name="Schubert V."/>
            <person name="Nelson M."/>
            <person name="Geu-Flores F."/>
            <person name="Crespi M."/>
            <person name="Gallardo-Guerrero K."/>
            <person name="Delaux P.-M."/>
            <person name="Salse J."/>
            <person name="Berges H."/>
            <person name="Guyot R."/>
            <person name="Gouzy J."/>
            <person name="Peret B."/>
        </authorList>
    </citation>
    <scope>NUCLEOTIDE SEQUENCE [LARGE SCALE GENOMIC DNA]</scope>
    <source>
        <strain evidence="6">cv. Amiga</strain>
    </source>
</reference>